<protein>
    <submittedName>
        <fullName evidence="2">Uncharacterized protein</fullName>
    </submittedName>
</protein>
<reference evidence="2" key="2">
    <citation type="journal article" date="2015" name="Fish Shellfish Immunol.">
        <title>Early steps in the European eel (Anguilla anguilla)-Vibrio vulnificus interaction in the gills: Role of the RtxA13 toxin.</title>
        <authorList>
            <person name="Callol A."/>
            <person name="Pajuelo D."/>
            <person name="Ebbesson L."/>
            <person name="Teles M."/>
            <person name="MacKenzie S."/>
            <person name="Amaro C."/>
        </authorList>
    </citation>
    <scope>NUCLEOTIDE SEQUENCE</scope>
</reference>
<reference evidence="2" key="1">
    <citation type="submission" date="2014-11" db="EMBL/GenBank/DDBJ databases">
        <authorList>
            <person name="Amaro Gonzalez C."/>
        </authorList>
    </citation>
    <scope>NUCLEOTIDE SEQUENCE</scope>
</reference>
<proteinExistence type="predicted"/>
<dbReference type="EMBL" id="GBXM01062005">
    <property type="protein sequence ID" value="JAH46572.1"/>
    <property type="molecule type" value="Transcribed_RNA"/>
</dbReference>
<feature type="transmembrane region" description="Helical" evidence="1">
    <location>
        <begin position="6"/>
        <end position="24"/>
    </location>
</feature>
<name>A0A0E9SZ80_ANGAN</name>
<accession>A0A0E9SZ80</accession>
<evidence type="ECO:0000256" key="1">
    <source>
        <dbReference type="SAM" id="Phobius"/>
    </source>
</evidence>
<keyword evidence="1" id="KW-0472">Membrane</keyword>
<organism evidence="2">
    <name type="scientific">Anguilla anguilla</name>
    <name type="common">European freshwater eel</name>
    <name type="synonym">Muraena anguilla</name>
    <dbReference type="NCBI Taxonomy" id="7936"/>
    <lineage>
        <taxon>Eukaryota</taxon>
        <taxon>Metazoa</taxon>
        <taxon>Chordata</taxon>
        <taxon>Craniata</taxon>
        <taxon>Vertebrata</taxon>
        <taxon>Euteleostomi</taxon>
        <taxon>Actinopterygii</taxon>
        <taxon>Neopterygii</taxon>
        <taxon>Teleostei</taxon>
        <taxon>Anguilliformes</taxon>
        <taxon>Anguillidae</taxon>
        <taxon>Anguilla</taxon>
    </lineage>
</organism>
<keyword evidence="1" id="KW-1133">Transmembrane helix</keyword>
<sequence>MCLGLWYINTLLSMTGIFACWSRSQRVNDK</sequence>
<keyword evidence="1" id="KW-0812">Transmembrane</keyword>
<dbReference type="AlphaFoldDB" id="A0A0E9SZ80"/>
<evidence type="ECO:0000313" key="2">
    <source>
        <dbReference type="EMBL" id="JAH46572.1"/>
    </source>
</evidence>